<keyword evidence="3" id="KW-1003">Cell membrane</keyword>
<evidence type="ECO:0000256" key="1">
    <source>
        <dbReference type="ARBA" id="ARBA00004651"/>
    </source>
</evidence>
<evidence type="ECO:0000256" key="3">
    <source>
        <dbReference type="ARBA" id="ARBA00022475"/>
    </source>
</evidence>
<dbReference type="InterPro" id="IPR003445">
    <property type="entry name" value="Cat_transpt"/>
</dbReference>
<evidence type="ECO:0000313" key="12">
    <source>
        <dbReference type="Proteomes" id="UP000051373"/>
    </source>
</evidence>
<dbReference type="Pfam" id="PF02386">
    <property type="entry name" value="TrkH"/>
    <property type="match status" value="1"/>
</dbReference>
<dbReference type="NCBIfam" id="TIGR00933">
    <property type="entry name" value="2a38"/>
    <property type="match status" value="1"/>
</dbReference>
<evidence type="ECO:0000256" key="8">
    <source>
        <dbReference type="ARBA" id="ARBA00023065"/>
    </source>
</evidence>
<keyword evidence="7 10" id="KW-1133">Transmembrane helix</keyword>
<reference evidence="11 12" key="1">
    <citation type="journal article" date="2015" name="Microbiome">
        <title>Genomic resolution of linkages in carbon, nitrogen, and sulfur cycling among widespread estuary sediment bacteria.</title>
        <authorList>
            <person name="Baker B.J."/>
            <person name="Lazar C.S."/>
            <person name="Teske A.P."/>
            <person name="Dick G.J."/>
        </authorList>
    </citation>
    <scope>NUCLEOTIDE SEQUENCE [LARGE SCALE GENOMIC DNA]</scope>
    <source>
        <strain evidence="11">SM23_42</strain>
    </source>
</reference>
<evidence type="ECO:0000256" key="2">
    <source>
        <dbReference type="ARBA" id="ARBA00022448"/>
    </source>
</evidence>
<feature type="transmembrane region" description="Helical" evidence="10">
    <location>
        <begin position="12"/>
        <end position="30"/>
    </location>
</feature>
<dbReference type="STRING" id="1703779.AMJ83_08615"/>
<keyword evidence="2" id="KW-0813">Transport</keyword>
<dbReference type="PATRIC" id="fig|1703779.3.peg.489"/>
<evidence type="ECO:0008006" key="13">
    <source>
        <dbReference type="Google" id="ProtNLM"/>
    </source>
</evidence>
<keyword evidence="4" id="KW-0633">Potassium transport</keyword>
<feature type="transmembrane region" description="Helical" evidence="10">
    <location>
        <begin position="280"/>
        <end position="300"/>
    </location>
</feature>
<evidence type="ECO:0000256" key="10">
    <source>
        <dbReference type="SAM" id="Phobius"/>
    </source>
</evidence>
<dbReference type="Proteomes" id="UP000051373">
    <property type="component" value="Unassembled WGS sequence"/>
</dbReference>
<comment type="caution">
    <text evidence="11">The sequence shown here is derived from an EMBL/GenBank/DDBJ whole genome shotgun (WGS) entry which is preliminary data.</text>
</comment>
<keyword evidence="9 10" id="KW-0472">Membrane</keyword>
<feature type="transmembrane region" description="Helical" evidence="10">
    <location>
        <begin position="411"/>
        <end position="432"/>
    </location>
</feature>
<feature type="transmembrane region" description="Helical" evidence="10">
    <location>
        <begin position="226"/>
        <end position="245"/>
    </location>
</feature>
<proteinExistence type="predicted"/>
<dbReference type="InterPro" id="IPR004772">
    <property type="entry name" value="TrkH"/>
</dbReference>
<organism evidence="11 12">
    <name type="scientific">candidate division WOR_3 bacterium SM23_42</name>
    <dbReference type="NCBI Taxonomy" id="1703779"/>
    <lineage>
        <taxon>Bacteria</taxon>
        <taxon>Bacteria division WOR-3</taxon>
    </lineage>
</organism>
<evidence type="ECO:0000256" key="7">
    <source>
        <dbReference type="ARBA" id="ARBA00022989"/>
    </source>
</evidence>
<gene>
    <name evidence="11" type="ORF">AMJ83_08615</name>
</gene>
<name>A0A0S8FQN3_UNCW3</name>
<evidence type="ECO:0000313" key="11">
    <source>
        <dbReference type="EMBL" id="KPK63033.1"/>
    </source>
</evidence>
<feature type="transmembrane region" description="Helical" evidence="10">
    <location>
        <begin position="126"/>
        <end position="145"/>
    </location>
</feature>
<sequence>MKGSREINAPRMLIFGYLGIITIGTVLLLLPNATRNGISLIDAVFTASSSLCVTGLIVKNTALDFTLFGKCIILTLIQIGGLGYMTLSTTFFFFIGRKISLRDRLLFKESINFLTFANLRRFAWRVFRITIFVELLGTVILYSVFASRFSPPVALGQAFFHAVSAFCNAGFSTFSENMTLFSSSIPAPLVVAALFILGGIGFVVISDLYTTLVKREKKKLALHTTLVLRTTIALIAIGSLFILIVEYDRSLVGLSLLQKIVLSFFQAVTPRTAGFNTIRVAVFSPITLMLLMAFMFIGASPGGTGGGIKTTTLVLLVRWAKDLMLGRHGKDITALKKRIPIEQAYRAFLIFILSCGTIIVAFFIIMIAENQAPLKTMFEVFSAFGTVGLSLGSATNPFCSFAYDLSAFGKSVIICVMIAGRVGTITVGSAILKPHPLEYSYPEEAIVIG</sequence>
<dbReference type="AlphaFoldDB" id="A0A0S8FQN3"/>
<feature type="transmembrane region" description="Helical" evidence="10">
    <location>
        <begin position="185"/>
        <end position="205"/>
    </location>
</feature>
<dbReference type="EMBL" id="LJUJ01000020">
    <property type="protein sequence ID" value="KPK63033.1"/>
    <property type="molecule type" value="Genomic_DNA"/>
</dbReference>
<dbReference type="GO" id="GO:0015379">
    <property type="term" value="F:potassium:chloride symporter activity"/>
    <property type="evidence" value="ECO:0007669"/>
    <property type="project" value="InterPro"/>
</dbReference>
<comment type="subcellular location">
    <subcellularLocation>
        <location evidence="1">Cell membrane</location>
        <topology evidence="1">Multi-pass membrane protein</topology>
    </subcellularLocation>
</comment>
<dbReference type="PANTHER" id="PTHR32024:SF1">
    <property type="entry name" value="KTR SYSTEM POTASSIUM UPTAKE PROTEIN B"/>
    <property type="match status" value="1"/>
</dbReference>
<dbReference type="GO" id="GO:0005886">
    <property type="term" value="C:plasma membrane"/>
    <property type="evidence" value="ECO:0007669"/>
    <property type="project" value="UniProtKB-SubCell"/>
</dbReference>
<keyword evidence="5 10" id="KW-0812">Transmembrane</keyword>
<accession>A0A0S8FQN3</accession>
<evidence type="ECO:0000256" key="9">
    <source>
        <dbReference type="ARBA" id="ARBA00023136"/>
    </source>
</evidence>
<protein>
    <recommendedName>
        <fullName evidence="13">Potassium transporter</fullName>
    </recommendedName>
</protein>
<keyword evidence="6" id="KW-0630">Potassium</keyword>
<keyword evidence="8" id="KW-0406">Ion transport</keyword>
<feature type="transmembrane region" description="Helical" evidence="10">
    <location>
        <begin position="72"/>
        <end position="95"/>
    </location>
</feature>
<evidence type="ECO:0000256" key="5">
    <source>
        <dbReference type="ARBA" id="ARBA00022692"/>
    </source>
</evidence>
<evidence type="ECO:0000256" key="4">
    <source>
        <dbReference type="ARBA" id="ARBA00022538"/>
    </source>
</evidence>
<evidence type="ECO:0000256" key="6">
    <source>
        <dbReference type="ARBA" id="ARBA00022958"/>
    </source>
</evidence>
<feature type="transmembrane region" description="Helical" evidence="10">
    <location>
        <begin position="347"/>
        <end position="368"/>
    </location>
</feature>
<feature type="transmembrane region" description="Helical" evidence="10">
    <location>
        <begin position="380"/>
        <end position="399"/>
    </location>
</feature>
<dbReference type="PANTHER" id="PTHR32024">
    <property type="entry name" value="TRK SYSTEM POTASSIUM UPTAKE PROTEIN TRKG-RELATED"/>
    <property type="match status" value="1"/>
</dbReference>